<dbReference type="PANTHER" id="PTHR30319:SF1">
    <property type="entry name" value="TRANSCRIPTIONAL REPRESSOR PAAX"/>
    <property type="match status" value="1"/>
</dbReference>
<protein>
    <recommendedName>
        <fullName evidence="2">Transcriptional repressor PaaX-like C-terminal domain-containing protein</fullName>
    </recommendedName>
</protein>
<evidence type="ECO:0000313" key="4">
    <source>
        <dbReference type="Proteomes" id="UP000294225"/>
    </source>
</evidence>
<dbReference type="RefSeq" id="WP_131498180.1">
    <property type="nucleotide sequence ID" value="NZ_SJKC01000003.1"/>
</dbReference>
<comment type="caution">
    <text evidence="3">The sequence shown here is derived from an EMBL/GenBank/DDBJ whole genome shotgun (WGS) entry which is preliminary data.</text>
</comment>
<organism evidence="3 4">
    <name type="scientific">Kribbella speibonae</name>
    <dbReference type="NCBI Taxonomy" id="1572660"/>
    <lineage>
        <taxon>Bacteria</taxon>
        <taxon>Bacillati</taxon>
        <taxon>Actinomycetota</taxon>
        <taxon>Actinomycetes</taxon>
        <taxon>Propionibacteriales</taxon>
        <taxon>Kribbellaceae</taxon>
        <taxon>Kribbella</taxon>
    </lineage>
</organism>
<accession>A0A4R0IUZ2</accession>
<reference evidence="3 4" key="1">
    <citation type="submission" date="2019-02" db="EMBL/GenBank/DDBJ databases">
        <title>Kribbella capetownensis sp. nov. and Kribbella speibonae sp. nov., isolated from soil.</title>
        <authorList>
            <person name="Curtis S.M."/>
            <person name="Norton I."/>
            <person name="Everest G.J."/>
            <person name="Meyers P.R."/>
        </authorList>
    </citation>
    <scope>NUCLEOTIDE SEQUENCE [LARGE SCALE GENOMIC DNA]</scope>
    <source>
        <strain evidence="3 4">YM55</strain>
    </source>
</reference>
<dbReference type="AlphaFoldDB" id="A0A4R0IUZ2"/>
<name>A0A4R0IUZ2_9ACTN</name>
<dbReference type="InterPro" id="IPR013225">
    <property type="entry name" value="PaaX_C"/>
</dbReference>
<dbReference type="EMBL" id="SJKC01000003">
    <property type="protein sequence ID" value="TCC36354.1"/>
    <property type="molecule type" value="Genomic_DNA"/>
</dbReference>
<dbReference type="Proteomes" id="UP000294225">
    <property type="component" value="Unassembled WGS sequence"/>
</dbReference>
<evidence type="ECO:0000259" key="2">
    <source>
        <dbReference type="Pfam" id="PF08223"/>
    </source>
</evidence>
<dbReference type="GO" id="GO:0006351">
    <property type="term" value="P:DNA-templated transcription"/>
    <property type="evidence" value="ECO:0007669"/>
    <property type="project" value="TreeGrafter"/>
</dbReference>
<evidence type="ECO:0000313" key="3">
    <source>
        <dbReference type="EMBL" id="TCC36354.1"/>
    </source>
</evidence>
<sequence>MWIAPTRMKNAAEEAVAELGLDKYAAIFVGDYVGGQDLSTLLYESWDLAEIDRRYEEFTERFQTEADRLDRGVVEPAQAFVIYLVVIDHWRKLPFRDPGLPSDCWASTGRHRRRGRSSRSSSALWTVEHWPTPPVTGPQVPAGSRDSWRS</sequence>
<dbReference type="Pfam" id="PF08223">
    <property type="entry name" value="PaaX_C"/>
    <property type="match status" value="1"/>
</dbReference>
<gene>
    <name evidence="3" type="ORF">E0H92_27285</name>
</gene>
<feature type="region of interest" description="Disordered" evidence="1">
    <location>
        <begin position="128"/>
        <end position="150"/>
    </location>
</feature>
<evidence type="ECO:0000256" key="1">
    <source>
        <dbReference type="SAM" id="MobiDB-lite"/>
    </source>
</evidence>
<proteinExistence type="predicted"/>
<dbReference type="PANTHER" id="PTHR30319">
    <property type="entry name" value="PHENYLACETIC ACID REGULATOR-RELATED TRANSCRIPTIONAL REPRESSOR"/>
    <property type="match status" value="1"/>
</dbReference>
<feature type="domain" description="Transcriptional repressor PaaX-like C-terminal" evidence="2">
    <location>
        <begin position="46"/>
        <end position="103"/>
    </location>
</feature>